<dbReference type="Pfam" id="PF03466">
    <property type="entry name" value="LysR_substrate"/>
    <property type="match status" value="1"/>
</dbReference>
<dbReference type="InterPro" id="IPR050389">
    <property type="entry name" value="LysR-type_TF"/>
</dbReference>
<dbReference type="Gene3D" id="1.10.10.10">
    <property type="entry name" value="Winged helix-like DNA-binding domain superfamily/Winged helix DNA-binding domain"/>
    <property type="match status" value="1"/>
</dbReference>
<name>A0A6T9Y4N1_ALTMA</name>
<reference evidence="6 7" key="1">
    <citation type="submission" date="2020-06" db="EMBL/GenBank/DDBJ databases">
        <authorList>
            <person name="Duchaud E."/>
        </authorList>
    </citation>
    <scope>NUCLEOTIDE SEQUENCE [LARGE SCALE GENOMIC DNA]</scope>
    <source>
        <strain evidence="6">Alteromonas fortis</strain>
    </source>
</reference>
<evidence type="ECO:0000313" key="6">
    <source>
        <dbReference type="EMBL" id="CAB9494718.1"/>
    </source>
</evidence>
<dbReference type="EMBL" id="LR812090">
    <property type="protein sequence ID" value="CAB9494718.1"/>
    <property type="molecule type" value="Genomic_DNA"/>
</dbReference>
<keyword evidence="3" id="KW-0238">DNA-binding</keyword>
<evidence type="ECO:0000256" key="2">
    <source>
        <dbReference type="ARBA" id="ARBA00023015"/>
    </source>
</evidence>
<evidence type="ECO:0000256" key="1">
    <source>
        <dbReference type="ARBA" id="ARBA00009437"/>
    </source>
</evidence>
<gene>
    <name evidence="6" type="ORF">ALFOR1_40084</name>
</gene>
<evidence type="ECO:0000256" key="4">
    <source>
        <dbReference type="ARBA" id="ARBA00023163"/>
    </source>
</evidence>
<dbReference type="GO" id="GO:0003700">
    <property type="term" value="F:DNA-binding transcription factor activity"/>
    <property type="evidence" value="ECO:0007669"/>
    <property type="project" value="InterPro"/>
</dbReference>
<dbReference type="InterPro" id="IPR037402">
    <property type="entry name" value="YidZ_PBP2"/>
</dbReference>
<dbReference type="InterPro" id="IPR036388">
    <property type="entry name" value="WH-like_DNA-bd_sf"/>
</dbReference>
<protein>
    <submittedName>
        <fullName evidence="6">LysR family transcriptional regulator</fullName>
    </submittedName>
</protein>
<dbReference type="InterPro" id="IPR000847">
    <property type="entry name" value="LysR_HTH_N"/>
</dbReference>
<dbReference type="PANTHER" id="PTHR30118:SF15">
    <property type="entry name" value="TRANSCRIPTIONAL REGULATORY PROTEIN"/>
    <property type="match status" value="1"/>
</dbReference>
<dbReference type="AlphaFoldDB" id="A0A6T9Y4N1"/>
<dbReference type="PANTHER" id="PTHR30118">
    <property type="entry name" value="HTH-TYPE TRANSCRIPTIONAL REGULATOR LEUO-RELATED"/>
    <property type="match status" value="1"/>
</dbReference>
<accession>A0A6T9Y4N1</accession>
<dbReference type="RefSeq" id="WP_179984027.1">
    <property type="nucleotide sequence ID" value="NZ_LR812090.1"/>
</dbReference>
<dbReference type="InterPro" id="IPR036390">
    <property type="entry name" value="WH_DNA-bd_sf"/>
</dbReference>
<dbReference type="CDD" id="cd08417">
    <property type="entry name" value="PBP2_Nitroaromatics_like"/>
    <property type="match status" value="1"/>
</dbReference>
<evidence type="ECO:0000313" key="7">
    <source>
        <dbReference type="Proteomes" id="UP000509458"/>
    </source>
</evidence>
<keyword evidence="2" id="KW-0805">Transcription regulation</keyword>
<comment type="similarity">
    <text evidence="1">Belongs to the LysR transcriptional regulatory family.</text>
</comment>
<dbReference type="Proteomes" id="UP000509458">
    <property type="component" value="Chromosome"/>
</dbReference>
<evidence type="ECO:0000259" key="5">
    <source>
        <dbReference type="PROSITE" id="PS50931"/>
    </source>
</evidence>
<keyword evidence="4" id="KW-0804">Transcription</keyword>
<dbReference type="InterPro" id="IPR005119">
    <property type="entry name" value="LysR_subst-bd"/>
</dbReference>
<proteinExistence type="inferred from homology"/>
<feature type="domain" description="HTH lysR-type" evidence="5">
    <location>
        <begin position="5"/>
        <end position="62"/>
    </location>
</feature>
<dbReference type="Pfam" id="PF00126">
    <property type="entry name" value="HTH_1"/>
    <property type="match status" value="1"/>
</dbReference>
<dbReference type="PRINTS" id="PR00039">
    <property type="entry name" value="HTHLYSR"/>
</dbReference>
<dbReference type="Gene3D" id="3.40.190.10">
    <property type="entry name" value="Periplasmic binding protein-like II"/>
    <property type="match status" value="2"/>
</dbReference>
<dbReference type="PROSITE" id="PS50931">
    <property type="entry name" value="HTH_LYSR"/>
    <property type="match status" value="1"/>
</dbReference>
<dbReference type="GO" id="GO:0003677">
    <property type="term" value="F:DNA binding"/>
    <property type="evidence" value="ECO:0007669"/>
    <property type="project" value="UniProtKB-KW"/>
</dbReference>
<sequence length="301" mass="33996">MHGKIDFNLFVVLRAVYEHGSITRAANALHITQPAVSHALSRLREKFDDPLFTRHGRQVIPTPFCQGIITSVVTSIETLENTLKGKVDFDIGDKPRTVNLGMRDILESIFFPTLIPELVQNTPNITVISRQVTWPELAPALSNKEIDIVIDALVPTSSEIRSQFICEETFVVVCAPTNSYLDNPSIENYSVAQHALVSLKDSKLDTVDLALAQHNLHRKISLQCEHYFAAVNVVSQCDLLLTMPARFAQQFNNKRNIETLPLPFEVPPLPVHMYWHKNADEDLVNIWMREKLLEVVNKLGL</sequence>
<organism evidence="6 7">
    <name type="scientific">Alteromonas macleodii</name>
    <name type="common">Pseudoalteromonas macleodii</name>
    <dbReference type="NCBI Taxonomy" id="28108"/>
    <lineage>
        <taxon>Bacteria</taxon>
        <taxon>Pseudomonadati</taxon>
        <taxon>Pseudomonadota</taxon>
        <taxon>Gammaproteobacteria</taxon>
        <taxon>Alteromonadales</taxon>
        <taxon>Alteromonadaceae</taxon>
        <taxon>Alteromonas/Salinimonas group</taxon>
        <taxon>Alteromonas</taxon>
    </lineage>
</organism>
<dbReference type="SUPFAM" id="SSF46785">
    <property type="entry name" value="Winged helix' DNA-binding domain"/>
    <property type="match status" value="1"/>
</dbReference>
<evidence type="ECO:0000256" key="3">
    <source>
        <dbReference type="ARBA" id="ARBA00023125"/>
    </source>
</evidence>
<dbReference type="SUPFAM" id="SSF53850">
    <property type="entry name" value="Periplasmic binding protein-like II"/>
    <property type="match status" value="1"/>
</dbReference>